<proteinExistence type="predicted"/>
<protein>
    <submittedName>
        <fullName evidence="1">Uncharacterized protein</fullName>
    </submittedName>
</protein>
<accession>A0ACC0F230</accession>
<organism evidence="1 2">
    <name type="scientific">Camellia lanceoleosa</name>
    <dbReference type="NCBI Taxonomy" id="1840588"/>
    <lineage>
        <taxon>Eukaryota</taxon>
        <taxon>Viridiplantae</taxon>
        <taxon>Streptophyta</taxon>
        <taxon>Embryophyta</taxon>
        <taxon>Tracheophyta</taxon>
        <taxon>Spermatophyta</taxon>
        <taxon>Magnoliopsida</taxon>
        <taxon>eudicotyledons</taxon>
        <taxon>Gunneridae</taxon>
        <taxon>Pentapetalae</taxon>
        <taxon>asterids</taxon>
        <taxon>Ericales</taxon>
        <taxon>Theaceae</taxon>
        <taxon>Camellia</taxon>
    </lineage>
</organism>
<gene>
    <name evidence="1" type="ORF">LOK49_LG15G02330</name>
</gene>
<keyword evidence="2" id="KW-1185">Reference proteome</keyword>
<sequence>MIHSWRRRPEKGLKHRQGLRSRRRNTSKRKNIFMKDDMTRQINLTRGRIKTPISFVRRTITKKNTQSRFRLKFMRSVWLKPRKTLISKHTHKRVIRCFVKQ</sequence>
<dbReference type="Proteomes" id="UP001060215">
    <property type="component" value="Chromosome 11"/>
</dbReference>
<name>A0ACC0F230_9ERIC</name>
<evidence type="ECO:0000313" key="2">
    <source>
        <dbReference type="Proteomes" id="UP001060215"/>
    </source>
</evidence>
<evidence type="ECO:0000313" key="1">
    <source>
        <dbReference type="EMBL" id="KAI7982357.1"/>
    </source>
</evidence>
<dbReference type="EMBL" id="CM045768">
    <property type="protein sequence ID" value="KAI7982357.1"/>
    <property type="molecule type" value="Genomic_DNA"/>
</dbReference>
<comment type="caution">
    <text evidence="1">The sequence shown here is derived from an EMBL/GenBank/DDBJ whole genome shotgun (WGS) entry which is preliminary data.</text>
</comment>
<reference evidence="1 2" key="1">
    <citation type="journal article" date="2022" name="Plant J.">
        <title>Chromosome-level genome of Camellia lanceoleosa provides a valuable resource for understanding genome evolution and self-incompatibility.</title>
        <authorList>
            <person name="Gong W."/>
            <person name="Xiao S."/>
            <person name="Wang L."/>
            <person name="Liao Z."/>
            <person name="Chang Y."/>
            <person name="Mo W."/>
            <person name="Hu G."/>
            <person name="Li W."/>
            <person name="Zhao G."/>
            <person name="Zhu H."/>
            <person name="Hu X."/>
            <person name="Ji K."/>
            <person name="Xiang X."/>
            <person name="Song Q."/>
            <person name="Yuan D."/>
            <person name="Jin S."/>
            <person name="Zhang L."/>
        </authorList>
    </citation>
    <scope>NUCLEOTIDE SEQUENCE [LARGE SCALE GENOMIC DNA]</scope>
    <source>
        <strain evidence="1">SQ_2022a</strain>
    </source>
</reference>